<protein>
    <submittedName>
        <fullName evidence="2">Uncharacterized protein</fullName>
    </submittedName>
</protein>
<accession>A0AAN6RGZ4</accession>
<sequence length="520" mass="59066">MAEERAAHHLLNVLEERGLDVQLNLDNVLAAFEDDHIKQEAAVWVEEYLHEDTLLTKEELELYQTLRKKGILHQYDAEEELNRPILDHEIAFAIDSLQTSTAAIEEQCKVLEAQKDALMKLKALDKPNLQFEHSSNERKRKEVQEKARLDAATEDVVTTINEQLADTLREVDAEKSTLTSHLNERLASDDQILSRLPSIVSQILAKPEANQDENSIEQWCKAIISYRTAEIKAKVDTVYLTSVANHSADELPAASEEELRERKAALQAELEDLHTEIASIAEMVVEHEFRKPMMDSKERKEREKSQARSAWLNYVVTTLEYMAKRLETVGGWTKDVDEFQQALAHVSQAAAKRMPDTETVLKKPKSQRNLSARNSIFSPALKLKPSKALDLPPALQDALRHANVSFNQDSIEALQESLARTQLERAKKVQDHYSSASTSTQSMLAERLSKADCDQRLIFGPLYKHTPFQQVNLTNTKLEEELKAMDLKLDDANEQLLSAEVNQISLDDPKVRAFIARYGR</sequence>
<evidence type="ECO:0000313" key="3">
    <source>
        <dbReference type="Proteomes" id="UP001280581"/>
    </source>
</evidence>
<dbReference type="AlphaFoldDB" id="A0AAN6RGZ4"/>
<name>A0AAN6RGZ4_9PLEO</name>
<feature type="coiled-coil region" evidence="1">
    <location>
        <begin position="256"/>
        <end position="283"/>
    </location>
</feature>
<keyword evidence="1" id="KW-0175">Coiled coil</keyword>
<feature type="coiled-coil region" evidence="1">
    <location>
        <begin position="475"/>
        <end position="502"/>
    </location>
</feature>
<evidence type="ECO:0000313" key="2">
    <source>
        <dbReference type="EMBL" id="KAK3209046.1"/>
    </source>
</evidence>
<gene>
    <name evidence="2" type="ORF">GRF29_69g504305</name>
</gene>
<organism evidence="2 3">
    <name type="scientific">Pseudopithomyces chartarum</name>
    <dbReference type="NCBI Taxonomy" id="1892770"/>
    <lineage>
        <taxon>Eukaryota</taxon>
        <taxon>Fungi</taxon>
        <taxon>Dikarya</taxon>
        <taxon>Ascomycota</taxon>
        <taxon>Pezizomycotina</taxon>
        <taxon>Dothideomycetes</taxon>
        <taxon>Pleosporomycetidae</taxon>
        <taxon>Pleosporales</taxon>
        <taxon>Massarineae</taxon>
        <taxon>Didymosphaeriaceae</taxon>
        <taxon>Pseudopithomyces</taxon>
    </lineage>
</organism>
<dbReference type="EMBL" id="WVTA01000006">
    <property type="protein sequence ID" value="KAK3209046.1"/>
    <property type="molecule type" value="Genomic_DNA"/>
</dbReference>
<reference evidence="2 3" key="1">
    <citation type="submission" date="2021-02" db="EMBL/GenBank/DDBJ databases">
        <title>Genome assembly of Pseudopithomyces chartarum.</title>
        <authorList>
            <person name="Jauregui R."/>
            <person name="Singh J."/>
            <person name="Voisey C."/>
        </authorList>
    </citation>
    <scope>NUCLEOTIDE SEQUENCE [LARGE SCALE GENOMIC DNA]</scope>
    <source>
        <strain evidence="2 3">AGR01</strain>
    </source>
</reference>
<proteinExistence type="predicted"/>
<evidence type="ECO:0000256" key="1">
    <source>
        <dbReference type="SAM" id="Coils"/>
    </source>
</evidence>
<keyword evidence="3" id="KW-1185">Reference proteome</keyword>
<comment type="caution">
    <text evidence="2">The sequence shown here is derived from an EMBL/GenBank/DDBJ whole genome shotgun (WGS) entry which is preliminary data.</text>
</comment>
<dbReference type="Proteomes" id="UP001280581">
    <property type="component" value="Unassembled WGS sequence"/>
</dbReference>